<dbReference type="InterPro" id="IPR031052">
    <property type="entry name" value="FHY3/FAR1"/>
</dbReference>
<dbReference type="Pfam" id="PF03101">
    <property type="entry name" value="FAR1"/>
    <property type="match status" value="1"/>
</dbReference>
<feature type="region of interest" description="Disordered" evidence="2">
    <location>
        <begin position="1024"/>
        <end position="1071"/>
    </location>
</feature>
<feature type="compositionally biased region" description="Polar residues" evidence="2">
    <location>
        <begin position="1043"/>
        <end position="1054"/>
    </location>
</feature>
<keyword evidence="1" id="KW-0863">Zinc-finger</keyword>
<evidence type="ECO:0000259" key="3">
    <source>
        <dbReference type="PROSITE" id="PS50966"/>
    </source>
</evidence>
<feature type="domain" description="SWIM-type" evidence="3">
    <location>
        <begin position="859"/>
        <end position="906"/>
    </location>
</feature>
<evidence type="ECO:0000256" key="2">
    <source>
        <dbReference type="SAM" id="MobiDB-lite"/>
    </source>
</evidence>
<dbReference type="InterPro" id="IPR007527">
    <property type="entry name" value="Znf_SWIM"/>
</dbReference>
<keyword evidence="1" id="KW-0862">Zinc</keyword>
<feature type="compositionally biased region" description="Basic and acidic residues" evidence="2">
    <location>
        <begin position="15"/>
        <end position="28"/>
    </location>
</feature>
<dbReference type="GO" id="GO:0006355">
    <property type="term" value="P:regulation of DNA-templated transcription"/>
    <property type="evidence" value="ECO:0007669"/>
    <property type="project" value="InterPro"/>
</dbReference>
<reference evidence="4 5" key="1">
    <citation type="journal article" date="2017" name="Nature">
        <title>The Apostasia genome and the evolution of orchids.</title>
        <authorList>
            <person name="Zhang G.Q."/>
            <person name="Liu K.W."/>
            <person name="Li Z."/>
            <person name="Lohaus R."/>
            <person name="Hsiao Y.Y."/>
            <person name="Niu S.C."/>
            <person name="Wang J.Y."/>
            <person name="Lin Y.C."/>
            <person name="Xu Q."/>
            <person name="Chen L.J."/>
            <person name="Yoshida K."/>
            <person name="Fujiwara S."/>
            <person name="Wang Z.W."/>
            <person name="Zhang Y.Q."/>
            <person name="Mitsuda N."/>
            <person name="Wang M."/>
            <person name="Liu G.H."/>
            <person name="Pecoraro L."/>
            <person name="Huang H.X."/>
            <person name="Xiao X.J."/>
            <person name="Lin M."/>
            <person name="Wu X.Y."/>
            <person name="Wu W.L."/>
            <person name="Chen Y.Y."/>
            <person name="Chang S.B."/>
            <person name="Sakamoto S."/>
            <person name="Ohme-Takagi M."/>
            <person name="Yagi M."/>
            <person name="Zeng S.J."/>
            <person name="Shen C.Y."/>
            <person name="Yeh C.M."/>
            <person name="Luo Y.B."/>
            <person name="Tsai W.C."/>
            <person name="Van de Peer Y."/>
            <person name="Liu Z.J."/>
        </authorList>
    </citation>
    <scope>NUCLEOTIDE SEQUENCE [LARGE SCALE GENOMIC DNA]</scope>
    <source>
        <strain evidence="5">cv. Shenzhen</strain>
        <tissue evidence="4">Stem</tissue>
    </source>
</reference>
<protein>
    <submittedName>
        <fullName evidence="4">Protein FAR1-like sequence 5</fullName>
    </submittedName>
</protein>
<dbReference type="OrthoDB" id="2402896at2759"/>
<dbReference type="EMBL" id="KZ451975">
    <property type="protein sequence ID" value="PKA56056.1"/>
    <property type="molecule type" value="Genomic_DNA"/>
</dbReference>
<feature type="region of interest" description="Disordered" evidence="2">
    <location>
        <begin position="15"/>
        <end position="48"/>
    </location>
</feature>
<proteinExistence type="predicted"/>
<evidence type="ECO:0000256" key="1">
    <source>
        <dbReference type="PROSITE-ProRule" id="PRU00325"/>
    </source>
</evidence>
<feature type="region of interest" description="Disordered" evidence="2">
    <location>
        <begin position="235"/>
        <end position="256"/>
    </location>
</feature>
<dbReference type="PANTHER" id="PTHR31669:SF162">
    <property type="entry name" value="PROTEIN FAR1-RELATED SEQUENCE"/>
    <property type="match status" value="1"/>
</dbReference>
<sequence length="1178" mass="132856">MVLISEISNVASRAKLKEGVGGEEKAPDLENGAAEPAAEAADSTLKDGDVPAGKSVYNECALRVAQIMRSYFYTRPDSASSGEPIGGSERCRALMEVVRKENGRWLVSKVVLDHAHSLCPPSDPAGAVAVGRLVPAVGMEFDSISMAKAFYYTYSEKTGFKAKTGSGRRSRGNRILVMQKFLCSKGNYSPSGNSTNESMLKRRRGPFSKTTSKYEDEVSCDGPVDFVQVENSADKPGIGSDEMGLENQSSHAEKGASFDKDCMIKSSASPSQSEWGKNVNMAGLDCQKVAFAGNPAQSRLLRELGIRVSKYSHEERRDIILRYMKKRNNRQVVDRSMKVPSRQALAERRQRGSGGKFLSKEETQMQAASEQQERNIEEPEVPPELVAKAGGVPIVGMGFESEDKAYEYYVRYAANIGFSVRKGWWDKSTKNITRSRVYVCSREGFRPKNAASEMKKSRPETRTGCPAKMAIKVTSSGRYRVTEFVSEHNHQFAAPVDILLLKSQRLSCSAQHGNHRNADDIPSAYKNYIRAKRLRGMKAGDTGIILEYLQKMKSCNSSFYYAIQVDEDDKMTNVFWADAKSMIDYHYFGDVVCFDTSYNTNDYGRPLALFIGVNHHRQAVIFGSAFLHDETVESFKWLFETFKFAMAGKQPKTIFTDLGTEIHDAITTVWPGTSQRLCTWHIYQYAIRQLAENFQKSENFQQDFCHCIFDFEEEDEFLAAWSMMLEKYNLKGNEWLVKLYEKKENWAPAYGRNTFSADLQSTLRSECLNSILKELLNQEADLSHFFKQYERLMEEKQYAELQADYHSNQGTPRIPPLRMLWQAANMYTPAVFDIFRKEFELFMNCVVYSCGEIGRLSEYEVTNKEKPKAQFVRFDSLDGTVICSCKKFLSFGIQCCHVLKVLDFRNIKELPQQYILKRWRKDAKMVSLRENHGLALDGDPNSTPMKRYNCLCRILYRIAERAADNIDAFTLMVGQTDQLIEQVERLLLTKLLEKPPMNNALKGQLLNPVESLVCLDDNSSETLKVNGKKRKDRGGCRRLPTGPQMNQRQKLNKGQSEECEVATTDIEPPVESSDLIAHTRSSSNQFISPSHFMQGSYVPAHQFGLATVQGLHAMTQFGQDSSASVLQQPFPGSSHLNAPAVPVYPTPDMHALQFVGSNPQLDQGNDQGHCNIPVWDFL</sequence>
<dbReference type="Pfam" id="PF10551">
    <property type="entry name" value="MULE"/>
    <property type="match status" value="1"/>
</dbReference>
<name>A0A2I0AKS1_9ASPA</name>
<dbReference type="Proteomes" id="UP000236161">
    <property type="component" value="Unassembled WGS sequence"/>
</dbReference>
<organism evidence="4 5">
    <name type="scientific">Apostasia shenzhenica</name>
    <dbReference type="NCBI Taxonomy" id="1088818"/>
    <lineage>
        <taxon>Eukaryota</taxon>
        <taxon>Viridiplantae</taxon>
        <taxon>Streptophyta</taxon>
        <taxon>Embryophyta</taxon>
        <taxon>Tracheophyta</taxon>
        <taxon>Spermatophyta</taxon>
        <taxon>Magnoliopsida</taxon>
        <taxon>Liliopsida</taxon>
        <taxon>Asparagales</taxon>
        <taxon>Orchidaceae</taxon>
        <taxon>Apostasioideae</taxon>
        <taxon>Apostasia</taxon>
    </lineage>
</organism>
<evidence type="ECO:0000313" key="4">
    <source>
        <dbReference type="EMBL" id="PKA56056.1"/>
    </source>
</evidence>
<accession>A0A2I0AKS1</accession>
<gene>
    <name evidence="4" type="primary">FRS5</name>
    <name evidence="4" type="ORF">AXF42_Ash015541</name>
</gene>
<dbReference type="InterPro" id="IPR018289">
    <property type="entry name" value="MULE_transposase_dom"/>
</dbReference>
<keyword evidence="5" id="KW-1185">Reference proteome</keyword>
<dbReference type="PANTHER" id="PTHR31669">
    <property type="entry name" value="PROTEIN FAR1-RELATED SEQUENCE 10-RELATED"/>
    <property type="match status" value="1"/>
</dbReference>
<keyword evidence="1" id="KW-0479">Metal-binding</keyword>
<dbReference type="AlphaFoldDB" id="A0A2I0AKS1"/>
<feature type="region of interest" description="Disordered" evidence="2">
    <location>
        <begin position="340"/>
        <end position="378"/>
    </location>
</feature>
<dbReference type="PROSITE" id="PS50966">
    <property type="entry name" value="ZF_SWIM"/>
    <property type="match status" value="1"/>
</dbReference>
<dbReference type="InterPro" id="IPR004330">
    <property type="entry name" value="FAR1_DNA_bnd_dom"/>
</dbReference>
<dbReference type="GO" id="GO:0008270">
    <property type="term" value="F:zinc ion binding"/>
    <property type="evidence" value="ECO:0007669"/>
    <property type="project" value="UniProtKB-KW"/>
</dbReference>
<evidence type="ECO:0000313" key="5">
    <source>
        <dbReference type="Proteomes" id="UP000236161"/>
    </source>
</evidence>
<dbReference type="STRING" id="1088818.A0A2I0AKS1"/>